<dbReference type="Gene3D" id="3.30.9.10">
    <property type="entry name" value="D-Amino Acid Oxidase, subunit A, domain 2"/>
    <property type="match status" value="1"/>
</dbReference>
<reference evidence="3 4" key="1">
    <citation type="submission" date="2017-08" db="EMBL/GenBank/DDBJ databases">
        <title>Complete genome sequence of Gluconacetobacter saccharivorans CV1 isolated from Fermented Vinegar.</title>
        <authorList>
            <person name="Kim S.-Y."/>
        </authorList>
    </citation>
    <scope>NUCLEOTIDE SEQUENCE [LARGE SCALE GENOMIC DNA]</scope>
    <source>
        <strain evidence="3 4">CV1</strain>
    </source>
</reference>
<dbReference type="PANTHER" id="PTHR13847:SF289">
    <property type="entry name" value="GLYCINE OXIDASE"/>
    <property type="match status" value="1"/>
</dbReference>
<dbReference type="SUPFAM" id="SSF51905">
    <property type="entry name" value="FAD/NAD(P)-binding domain"/>
    <property type="match status" value="1"/>
</dbReference>
<dbReference type="InterPro" id="IPR036188">
    <property type="entry name" value="FAD/NAD-bd_sf"/>
</dbReference>
<dbReference type="PANTHER" id="PTHR13847">
    <property type="entry name" value="SARCOSINE DEHYDROGENASE-RELATED"/>
    <property type="match status" value="1"/>
</dbReference>
<keyword evidence="4" id="KW-1185">Reference proteome</keyword>
<name>A0A347WFF2_9PROT</name>
<dbReference type="GO" id="GO:0005737">
    <property type="term" value="C:cytoplasm"/>
    <property type="evidence" value="ECO:0007669"/>
    <property type="project" value="TreeGrafter"/>
</dbReference>
<evidence type="ECO:0000256" key="1">
    <source>
        <dbReference type="ARBA" id="ARBA00023002"/>
    </source>
</evidence>
<dbReference type="EC" id="1.4.99.6" evidence="3"/>
<evidence type="ECO:0000259" key="2">
    <source>
        <dbReference type="Pfam" id="PF01266"/>
    </source>
</evidence>
<dbReference type="Gene3D" id="3.50.50.60">
    <property type="entry name" value="FAD/NAD(P)-binding domain"/>
    <property type="match status" value="2"/>
</dbReference>
<accession>A0A347WFF2</accession>
<proteinExistence type="predicted"/>
<dbReference type="KEGG" id="ksc:CD178_02849"/>
<evidence type="ECO:0000313" key="4">
    <source>
        <dbReference type="Proteomes" id="UP000264120"/>
    </source>
</evidence>
<dbReference type="Pfam" id="PF01266">
    <property type="entry name" value="DAO"/>
    <property type="match status" value="1"/>
</dbReference>
<organism evidence="3 4">
    <name type="scientific">Komagataeibacter saccharivorans</name>
    <dbReference type="NCBI Taxonomy" id="265959"/>
    <lineage>
        <taxon>Bacteria</taxon>
        <taxon>Pseudomonadati</taxon>
        <taxon>Pseudomonadota</taxon>
        <taxon>Alphaproteobacteria</taxon>
        <taxon>Acetobacterales</taxon>
        <taxon>Acetobacteraceae</taxon>
        <taxon>Komagataeibacter</taxon>
    </lineage>
</organism>
<dbReference type="OrthoDB" id="9805337at2"/>
<keyword evidence="1 3" id="KW-0560">Oxidoreductase</keyword>
<gene>
    <name evidence="3" type="primary">dadA_3</name>
    <name evidence="3" type="ORF">CD178_02849</name>
</gene>
<dbReference type="EMBL" id="CP023036">
    <property type="protein sequence ID" value="AXY23595.1"/>
    <property type="molecule type" value="Genomic_DNA"/>
</dbReference>
<dbReference type="AlphaFoldDB" id="A0A347WFF2"/>
<dbReference type="SUPFAM" id="SSF54373">
    <property type="entry name" value="FAD-linked reductases, C-terminal domain"/>
    <property type="match status" value="1"/>
</dbReference>
<evidence type="ECO:0000313" key="3">
    <source>
        <dbReference type="EMBL" id="AXY23595.1"/>
    </source>
</evidence>
<dbReference type="RefSeq" id="WP_118963414.1">
    <property type="nucleotide sequence ID" value="NZ_CP023036.1"/>
</dbReference>
<sequence length="412" mass="44813">MAGRPVRIVVIGAGIVGRVCALRLRQTGADVTLLDSGEHTPASWGNAGHIAAEYVTPFADARILPGVPRTLFPRGPIVLDWRHPVMLGTWFARYLYACRPSQFRAASVVLRDLMARALPEWQDLAAELGRPDLLDTTGTYKLWERPGPGMAACLRGDYGSVVTQAVPDAERARFASQLSVPVAGAVHFQGTAQMRDLRQVLDTVMECFVRAGGQVMRGRARSIAHQGGRPTVWTDDGPLEADQVLVACGIGSAAVLRRQKLRVPLMAERGYHLEWDHGGRWTLPNIVFENRNVVVTRFGARLRATSIAEFTRADAPLQPRRWEWLERHVSELGLPVASPFSRWAGSRPSLPDYMPALGPVPDAPGVFAAYGHQHLGLTLAAVTARILTAQMVTPAQAGEVSPAALRPGRFGG</sequence>
<dbReference type="GO" id="GO:0016491">
    <property type="term" value="F:oxidoreductase activity"/>
    <property type="evidence" value="ECO:0007669"/>
    <property type="project" value="UniProtKB-KW"/>
</dbReference>
<protein>
    <submittedName>
        <fullName evidence="3">D-amino acid dehydrogenase small subunit</fullName>
        <ecNumber evidence="3">1.4.99.6</ecNumber>
    </submittedName>
</protein>
<feature type="domain" description="FAD dependent oxidoreductase" evidence="2">
    <location>
        <begin position="7"/>
        <end position="389"/>
    </location>
</feature>
<dbReference type="InterPro" id="IPR006076">
    <property type="entry name" value="FAD-dep_OxRdtase"/>
</dbReference>
<dbReference type="Proteomes" id="UP000264120">
    <property type="component" value="Chromosome"/>
</dbReference>